<evidence type="ECO:0000313" key="2">
    <source>
        <dbReference type="EMBL" id="GBP09303.1"/>
    </source>
</evidence>
<name>A0A4C1T455_EUMVA</name>
<organism evidence="2 3">
    <name type="scientific">Eumeta variegata</name>
    <name type="common">Bagworm moth</name>
    <name type="synonym">Eumeta japonica</name>
    <dbReference type="NCBI Taxonomy" id="151549"/>
    <lineage>
        <taxon>Eukaryota</taxon>
        <taxon>Metazoa</taxon>
        <taxon>Ecdysozoa</taxon>
        <taxon>Arthropoda</taxon>
        <taxon>Hexapoda</taxon>
        <taxon>Insecta</taxon>
        <taxon>Pterygota</taxon>
        <taxon>Neoptera</taxon>
        <taxon>Endopterygota</taxon>
        <taxon>Lepidoptera</taxon>
        <taxon>Glossata</taxon>
        <taxon>Ditrysia</taxon>
        <taxon>Tineoidea</taxon>
        <taxon>Psychidae</taxon>
        <taxon>Oiketicinae</taxon>
        <taxon>Eumeta</taxon>
    </lineage>
</organism>
<evidence type="ECO:0000256" key="1">
    <source>
        <dbReference type="SAM" id="MobiDB-lite"/>
    </source>
</evidence>
<sequence length="89" mass="9962">MRHAYNSFPCVLSVFESSEHARLRISQTPKNLQKKKKSLSLSVRKAKQKRSTGVPLKTPPPARPRGRRPPSGSHTRRKPGADTYGLADE</sequence>
<feature type="compositionally biased region" description="Basic residues" evidence="1">
    <location>
        <begin position="32"/>
        <end position="50"/>
    </location>
</feature>
<comment type="caution">
    <text evidence="2">The sequence shown here is derived from an EMBL/GenBank/DDBJ whole genome shotgun (WGS) entry which is preliminary data.</text>
</comment>
<protein>
    <submittedName>
        <fullName evidence="2">Uncharacterized protein</fullName>
    </submittedName>
</protein>
<dbReference type="EMBL" id="BGZK01000035">
    <property type="protein sequence ID" value="GBP09303.1"/>
    <property type="molecule type" value="Genomic_DNA"/>
</dbReference>
<feature type="region of interest" description="Disordered" evidence="1">
    <location>
        <begin position="26"/>
        <end position="89"/>
    </location>
</feature>
<accession>A0A4C1T455</accession>
<dbReference type="Proteomes" id="UP000299102">
    <property type="component" value="Unassembled WGS sequence"/>
</dbReference>
<dbReference type="AlphaFoldDB" id="A0A4C1T455"/>
<proteinExistence type="predicted"/>
<keyword evidence="3" id="KW-1185">Reference proteome</keyword>
<evidence type="ECO:0000313" key="3">
    <source>
        <dbReference type="Proteomes" id="UP000299102"/>
    </source>
</evidence>
<feature type="compositionally biased region" description="Basic residues" evidence="1">
    <location>
        <begin position="64"/>
        <end position="78"/>
    </location>
</feature>
<reference evidence="2 3" key="1">
    <citation type="journal article" date="2019" name="Commun. Biol.">
        <title>The bagworm genome reveals a unique fibroin gene that provides high tensile strength.</title>
        <authorList>
            <person name="Kono N."/>
            <person name="Nakamura H."/>
            <person name="Ohtoshi R."/>
            <person name="Tomita M."/>
            <person name="Numata K."/>
            <person name="Arakawa K."/>
        </authorList>
    </citation>
    <scope>NUCLEOTIDE SEQUENCE [LARGE SCALE GENOMIC DNA]</scope>
</reference>
<gene>
    <name evidence="2" type="ORF">EVAR_5743_1</name>
</gene>